<keyword evidence="1" id="KW-0812">Transmembrane</keyword>
<evidence type="ECO:0000256" key="2">
    <source>
        <dbReference type="SAM" id="SignalP"/>
    </source>
</evidence>
<keyword evidence="1" id="KW-0472">Membrane</keyword>
<evidence type="ECO:0000256" key="1">
    <source>
        <dbReference type="SAM" id="Phobius"/>
    </source>
</evidence>
<sequence>MLAVCWFVILLLSNVVYLPMGTYDLLAYVCCGNLGISVVVVVLSVFATLNWRFQWWSYGVYVSCEVLIVGVLKQA</sequence>
<keyword evidence="4" id="KW-1185">Reference proteome</keyword>
<evidence type="ECO:0000313" key="4">
    <source>
        <dbReference type="Proteomes" id="UP000198211"/>
    </source>
</evidence>
<reference evidence="4" key="1">
    <citation type="submission" date="2017-03" db="EMBL/GenBank/DDBJ databases">
        <title>Phytopthora megakarya and P. palmivora, two closely related causual agents of cacao black pod achieved similar genome size and gene model numbers by different mechanisms.</title>
        <authorList>
            <person name="Ali S."/>
            <person name="Shao J."/>
            <person name="Larry D.J."/>
            <person name="Kronmiller B."/>
            <person name="Shen D."/>
            <person name="Strem M.D."/>
            <person name="Melnick R.L."/>
            <person name="Guiltinan M.J."/>
            <person name="Tyler B.M."/>
            <person name="Meinhardt L.W."/>
            <person name="Bailey B.A."/>
        </authorList>
    </citation>
    <scope>NUCLEOTIDE SEQUENCE [LARGE SCALE GENOMIC DNA]</scope>
    <source>
        <strain evidence="4">zdho120</strain>
    </source>
</reference>
<evidence type="ECO:0000313" key="3">
    <source>
        <dbReference type="EMBL" id="OWY94817.1"/>
    </source>
</evidence>
<keyword evidence="1" id="KW-1133">Transmembrane helix</keyword>
<protein>
    <recommendedName>
        <fullName evidence="5">Transmembrane protein</fullName>
    </recommendedName>
</protein>
<evidence type="ECO:0008006" key="5">
    <source>
        <dbReference type="Google" id="ProtNLM"/>
    </source>
</evidence>
<keyword evidence="2" id="KW-0732">Signal</keyword>
<dbReference type="AlphaFoldDB" id="A0A225UNJ7"/>
<dbReference type="Proteomes" id="UP000198211">
    <property type="component" value="Unassembled WGS sequence"/>
</dbReference>
<comment type="caution">
    <text evidence="3">The sequence shown here is derived from an EMBL/GenBank/DDBJ whole genome shotgun (WGS) entry which is preliminary data.</text>
</comment>
<name>A0A225UNJ7_9STRA</name>
<feature type="transmembrane region" description="Helical" evidence="1">
    <location>
        <begin position="25"/>
        <end position="48"/>
    </location>
</feature>
<accession>A0A225UNJ7</accession>
<feature type="chain" id="PRO_5012691537" description="Transmembrane protein" evidence="2">
    <location>
        <begin position="18"/>
        <end position="75"/>
    </location>
</feature>
<dbReference type="EMBL" id="NBNE01013789">
    <property type="protein sequence ID" value="OWY94817.1"/>
    <property type="molecule type" value="Genomic_DNA"/>
</dbReference>
<feature type="signal peptide" evidence="2">
    <location>
        <begin position="1"/>
        <end position="17"/>
    </location>
</feature>
<gene>
    <name evidence="3" type="ORF">PHMEG_00035345</name>
</gene>
<organism evidence="3 4">
    <name type="scientific">Phytophthora megakarya</name>
    <dbReference type="NCBI Taxonomy" id="4795"/>
    <lineage>
        <taxon>Eukaryota</taxon>
        <taxon>Sar</taxon>
        <taxon>Stramenopiles</taxon>
        <taxon>Oomycota</taxon>
        <taxon>Peronosporomycetes</taxon>
        <taxon>Peronosporales</taxon>
        <taxon>Peronosporaceae</taxon>
        <taxon>Phytophthora</taxon>
    </lineage>
</organism>
<proteinExistence type="predicted"/>